<evidence type="ECO:0000313" key="2">
    <source>
        <dbReference type="Proteomes" id="UP000228987"/>
    </source>
</evidence>
<comment type="caution">
    <text evidence="1">The sequence shown here is derived from an EMBL/GenBank/DDBJ whole genome shotgun (WGS) entry which is preliminary data.</text>
</comment>
<gene>
    <name evidence="1" type="ORF">COA71_01125</name>
</gene>
<dbReference type="Proteomes" id="UP000228987">
    <property type="component" value="Unassembled WGS sequence"/>
</dbReference>
<protein>
    <submittedName>
        <fullName evidence="1">Uncharacterized protein</fullName>
    </submittedName>
</protein>
<evidence type="ECO:0000313" key="1">
    <source>
        <dbReference type="EMBL" id="PCJ43505.1"/>
    </source>
</evidence>
<dbReference type="AlphaFoldDB" id="A0A2A5CJ21"/>
<sequence>MSFGINRLYRLNTTEGTLSWEECNNINRILVNMCPKNVPSTQIQNVCEYLENVLLWRSALPKYRQKLAKILIQLRAEFA</sequence>
<accession>A0A2A5CJ21</accession>
<reference evidence="2" key="1">
    <citation type="submission" date="2017-08" db="EMBL/GenBank/DDBJ databases">
        <title>A dynamic microbial community with high functional redundancy inhabits the cold, oxic subseafloor aquifer.</title>
        <authorList>
            <person name="Tully B.J."/>
            <person name="Wheat C.G."/>
            <person name="Glazer B.T."/>
            <person name="Huber J.A."/>
        </authorList>
    </citation>
    <scope>NUCLEOTIDE SEQUENCE [LARGE SCALE GENOMIC DNA]</scope>
</reference>
<organism evidence="1 2">
    <name type="scientific">SAR86 cluster bacterium</name>
    <dbReference type="NCBI Taxonomy" id="2030880"/>
    <lineage>
        <taxon>Bacteria</taxon>
        <taxon>Pseudomonadati</taxon>
        <taxon>Pseudomonadota</taxon>
        <taxon>Gammaproteobacteria</taxon>
        <taxon>SAR86 cluster</taxon>
    </lineage>
</organism>
<dbReference type="EMBL" id="NVWI01000001">
    <property type="protein sequence ID" value="PCJ43505.1"/>
    <property type="molecule type" value="Genomic_DNA"/>
</dbReference>
<name>A0A2A5CJ21_9GAMM</name>
<proteinExistence type="predicted"/>